<sequence>MPVQTSRRPQSLEPGSPGRVPPIIPTQPGHGGRGPGGGKKRTKRKDPFWAKLTVIFGAVLMMTSGVAIVGSKAVIGQATSSIDQGNLLGEAGKTDAEGGNSLEGPIDMLLLGVDARERWADDNVRSDTIIVLHIPATHDQAYLISIPRDTEANIPAFAKSGYKGGTDKINAAFFHGAQNGGGWEGGAQLMAKTIKQMTGISFDGAAIINFGGFKKIIDALGTVRICVSHEVPSHHMSMVDGKPMWNADARKTGKPYKPVVHKKGCKEMEGWEALDYSRQRYGLPNSDYDRQQNQQQLIKAMAKKATDKGMLTNPLKLNALIKAAGKAFILDTNGVPIANFIYTLKGVNGNDLVTLRTNGGTYSTAGNGREKFNETTMDMFTAVKNDKLADFVVSNPSVLSTRK</sequence>
<dbReference type="Pfam" id="PF03816">
    <property type="entry name" value="LytR_cpsA_psr"/>
    <property type="match status" value="1"/>
</dbReference>
<keyword evidence="3" id="KW-1133">Transmembrane helix</keyword>
<dbReference type="InterPro" id="IPR004474">
    <property type="entry name" value="LytR_CpsA_psr"/>
</dbReference>
<dbReference type="NCBIfam" id="TIGR00350">
    <property type="entry name" value="lytR_cpsA_psr"/>
    <property type="match status" value="1"/>
</dbReference>
<keyword evidence="3" id="KW-0472">Membrane</keyword>
<dbReference type="EMBL" id="CP134876">
    <property type="protein sequence ID" value="WNM42033.1"/>
    <property type="molecule type" value="Genomic_DNA"/>
</dbReference>
<proteinExistence type="inferred from homology"/>
<accession>A0ABZ0A3N7</accession>
<gene>
    <name evidence="5" type="ORF">RMN56_12140</name>
</gene>
<feature type="region of interest" description="Disordered" evidence="2">
    <location>
        <begin position="1"/>
        <end position="44"/>
    </location>
</feature>
<dbReference type="Gene3D" id="3.40.630.190">
    <property type="entry name" value="LCP protein"/>
    <property type="match status" value="1"/>
</dbReference>
<protein>
    <submittedName>
        <fullName evidence="5">LCP family protein</fullName>
    </submittedName>
</protein>
<evidence type="ECO:0000256" key="2">
    <source>
        <dbReference type="SAM" id="MobiDB-lite"/>
    </source>
</evidence>
<feature type="domain" description="Cell envelope-related transcriptional attenuator" evidence="4">
    <location>
        <begin position="125"/>
        <end position="305"/>
    </location>
</feature>
<evidence type="ECO:0000259" key="4">
    <source>
        <dbReference type="Pfam" id="PF03816"/>
    </source>
</evidence>
<keyword evidence="6" id="KW-1185">Reference proteome</keyword>
<organism evidence="5 6">
    <name type="scientific">Micromonospora halotolerans</name>
    <dbReference type="NCBI Taxonomy" id="709879"/>
    <lineage>
        <taxon>Bacteria</taxon>
        <taxon>Bacillati</taxon>
        <taxon>Actinomycetota</taxon>
        <taxon>Actinomycetes</taxon>
        <taxon>Micromonosporales</taxon>
        <taxon>Micromonosporaceae</taxon>
        <taxon>Micromonospora</taxon>
    </lineage>
</organism>
<evidence type="ECO:0000256" key="3">
    <source>
        <dbReference type="SAM" id="Phobius"/>
    </source>
</evidence>
<comment type="similarity">
    <text evidence="1">Belongs to the LytR/CpsA/Psr (LCP) family.</text>
</comment>
<name>A0ABZ0A3N7_9ACTN</name>
<dbReference type="PANTHER" id="PTHR33392">
    <property type="entry name" value="POLYISOPRENYL-TEICHOIC ACID--PEPTIDOGLYCAN TEICHOIC ACID TRANSFERASE TAGU"/>
    <property type="match status" value="1"/>
</dbReference>
<keyword evidence="3" id="KW-0812">Transmembrane</keyword>
<evidence type="ECO:0000313" key="5">
    <source>
        <dbReference type="EMBL" id="WNM42033.1"/>
    </source>
</evidence>
<dbReference type="RefSeq" id="WP_313723900.1">
    <property type="nucleotide sequence ID" value="NZ_CP134876.1"/>
</dbReference>
<feature type="transmembrane region" description="Helical" evidence="3">
    <location>
        <begin position="48"/>
        <end position="70"/>
    </location>
</feature>
<dbReference type="InterPro" id="IPR050922">
    <property type="entry name" value="LytR/CpsA/Psr_CW_biosynth"/>
</dbReference>
<evidence type="ECO:0000256" key="1">
    <source>
        <dbReference type="ARBA" id="ARBA00006068"/>
    </source>
</evidence>
<evidence type="ECO:0000313" key="6">
    <source>
        <dbReference type="Proteomes" id="UP001303001"/>
    </source>
</evidence>
<dbReference type="Proteomes" id="UP001303001">
    <property type="component" value="Chromosome"/>
</dbReference>
<reference evidence="5 6" key="1">
    <citation type="submission" date="2023-09" db="EMBL/GenBank/DDBJ databases">
        <title>Micromonospora halotolerans DSM 45598 genome sequence.</title>
        <authorList>
            <person name="Mo P."/>
        </authorList>
    </citation>
    <scope>NUCLEOTIDE SEQUENCE [LARGE SCALE GENOMIC DNA]</scope>
    <source>
        <strain evidence="5 6">DSM 45598</strain>
    </source>
</reference>
<dbReference type="PANTHER" id="PTHR33392:SF6">
    <property type="entry name" value="POLYISOPRENYL-TEICHOIC ACID--PEPTIDOGLYCAN TEICHOIC ACID TRANSFERASE TAGU"/>
    <property type="match status" value="1"/>
</dbReference>